<protein>
    <submittedName>
        <fullName evidence="2">Interleukin-15 isoform X5</fullName>
    </submittedName>
</protein>
<organism evidence="1 2">
    <name type="scientific">Alligator sinensis</name>
    <name type="common">Chinese alligator</name>
    <dbReference type="NCBI Taxonomy" id="38654"/>
    <lineage>
        <taxon>Eukaryota</taxon>
        <taxon>Metazoa</taxon>
        <taxon>Chordata</taxon>
        <taxon>Craniata</taxon>
        <taxon>Vertebrata</taxon>
        <taxon>Euteleostomi</taxon>
        <taxon>Archelosauria</taxon>
        <taxon>Archosauria</taxon>
        <taxon>Crocodylia</taxon>
        <taxon>Alligatoridae</taxon>
        <taxon>Alligatorinae</taxon>
        <taxon>Alligator</taxon>
    </lineage>
</organism>
<accession>A0A3Q0H789</accession>
<gene>
    <name evidence="2" type="primary">IL15</name>
</gene>
<dbReference type="RefSeq" id="XP_025067497.1">
    <property type="nucleotide sequence ID" value="XM_025211712.1"/>
</dbReference>
<dbReference type="Proteomes" id="UP000189705">
    <property type="component" value="Unplaced"/>
</dbReference>
<dbReference type="GeneID" id="102383562"/>
<dbReference type="AlphaFoldDB" id="A0A3Q0H789"/>
<dbReference type="CTD" id="3600"/>
<evidence type="ECO:0000313" key="1">
    <source>
        <dbReference type="Proteomes" id="UP000189705"/>
    </source>
</evidence>
<sequence length="188" mass="21464">MMRQPVYAGAGMWNFVGDSSRLENQVIKLSLSESGIRISSSQFPAGKRLPLRSICFQYLLHLLNNDFLSFLNYKTGLIIFILCCVNAYLPKTEAQSITPELLRFFIDDLNEIKRLDVKQEEAFAEKQMILELASAEKQMLEFNSSEVLSGMFILQSAEQLKFQFISMISSTLQDCFFDHRATLPIAVQ</sequence>
<reference evidence="2" key="1">
    <citation type="submission" date="2025-08" db="UniProtKB">
        <authorList>
            <consortium name="RefSeq"/>
        </authorList>
    </citation>
    <scope>IDENTIFICATION</scope>
</reference>
<proteinExistence type="predicted"/>
<name>A0A3Q0H789_ALLSI</name>
<keyword evidence="1" id="KW-1185">Reference proteome</keyword>
<evidence type="ECO:0000313" key="2">
    <source>
        <dbReference type="RefSeq" id="XP_025067497.1"/>
    </source>
</evidence>